<gene>
    <name evidence="1" type="ORF">BKH27_03125</name>
</gene>
<comment type="caution">
    <text evidence="1">The sequence shown here is derived from an EMBL/GenBank/DDBJ whole genome shotgun (WGS) entry which is preliminary data.</text>
</comment>
<dbReference type="Proteomes" id="UP000185772">
    <property type="component" value="Unassembled WGS sequence"/>
</dbReference>
<reference evidence="1 2" key="1">
    <citation type="submission" date="2016-12" db="EMBL/GenBank/DDBJ databases">
        <title>Genomic comparison of strains in the 'Actinomyces naeslundii' group.</title>
        <authorList>
            <person name="Mughal S.R."/>
            <person name="Do T."/>
            <person name="Gilbert S.C."/>
            <person name="Witherden E.A."/>
            <person name="Didelot X."/>
            <person name="Beighton D."/>
        </authorList>
    </citation>
    <scope>NUCLEOTIDE SEQUENCE [LARGE SCALE GENOMIC DNA]</scope>
    <source>
        <strain evidence="1 2">MMRCO6-1</strain>
    </source>
</reference>
<keyword evidence="1" id="KW-0378">Hydrolase</keyword>
<proteinExistence type="predicted"/>
<dbReference type="GO" id="GO:0016787">
    <property type="term" value="F:hydrolase activity"/>
    <property type="evidence" value="ECO:0007669"/>
    <property type="project" value="UniProtKB-KW"/>
</dbReference>
<dbReference type="EMBL" id="MSKM01000009">
    <property type="protein sequence ID" value="OLO54840.1"/>
    <property type="molecule type" value="Genomic_DNA"/>
</dbReference>
<name>A0A1Q8W144_9ACTO</name>
<accession>A0A1Q8W144</accession>
<protein>
    <submittedName>
        <fullName evidence="1">Haloacid dehalogenase-like hydrolase</fullName>
    </submittedName>
</protein>
<dbReference type="SUPFAM" id="SSF56784">
    <property type="entry name" value="HAD-like"/>
    <property type="match status" value="1"/>
</dbReference>
<dbReference type="InterPro" id="IPR023214">
    <property type="entry name" value="HAD_sf"/>
</dbReference>
<evidence type="ECO:0000313" key="1">
    <source>
        <dbReference type="EMBL" id="OLO54840.1"/>
    </source>
</evidence>
<organism evidence="1 2">
    <name type="scientific">Actinomyces oris</name>
    <dbReference type="NCBI Taxonomy" id="544580"/>
    <lineage>
        <taxon>Bacteria</taxon>
        <taxon>Bacillati</taxon>
        <taxon>Actinomycetota</taxon>
        <taxon>Actinomycetes</taxon>
        <taxon>Actinomycetales</taxon>
        <taxon>Actinomycetaceae</taxon>
        <taxon>Actinomyces</taxon>
    </lineage>
</organism>
<sequence>MPPPLYTQSIIALIWDFDKTLTHGYMQDPLFAEFSVNAKEFWAEVNSLADYYGDPKCPGGPSRVGKDTIYLNHILTYVREGIFKDLTNVKLRELGARIELAPGLPDFFDRTREIVKVEPYSKHDIAIEHYVVSTGLRSMIEGSCLAEKVDGIWACELLPEAAPSGFKEHLGHFGKGLLSQVGYTIDNTSKTRAIFEINKGVNKNANVEVNTLVPEEERRVPMQNMIYIADGPSDVPSFSLINSKGGRTLGVYAPGPANYESAAQLQEQGRVNSIAAADYTEDSPADMWLCRTIRQMADRIVRDREHVFASYGGAPGHNV</sequence>
<dbReference type="Gene3D" id="3.40.50.1000">
    <property type="entry name" value="HAD superfamily/HAD-like"/>
    <property type="match status" value="1"/>
</dbReference>
<dbReference type="InterPro" id="IPR036412">
    <property type="entry name" value="HAD-like_sf"/>
</dbReference>
<dbReference type="AlphaFoldDB" id="A0A1Q8W144"/>
<evidence type="ECO:0000313" key="2">
    <source>
        <dbReference type="Proteomes" id="UP000185772"/>
    </source>
</evidence>